<reference evidence="10 11" key="1">
    <citation type="submission" date="2020-03" db="EMBL/GenBank/DDBJ databases">
        <authorList>
            <person name="Sun Q."/>
        </authorList>
    </citation>
    <scope>NUCLEOTIDE SEQUENCE [LARGE SCALE GENOMIC DNA]</scope>
    <source>
        <strain evidence="10 11">KACC 21451</strain>
    </source>
</reference>
<keyword evidence="6" id="KW-0653">Protein transport</keyword>
<comment type="caution">
    <text evidence="10">The sequence shown here is derived from an EMBL/GenBank/DDBJ whole genome shotgun (WGS) entry which is preliminary data.</text>
</comment>
<evidence type="ECO:0000256" key="6">
    <source>
        <dbReference type="RuleBase" id="RU004057"/>
    </source>
</evidence>
<feature type="transmembrane region" description="Helical" evidence="8">
    <location>
        <begin position="175"/>
        <end position="193"/>
    </location>
</feature>
<feature type="coiled-coil region" evidence="7">
    <location>
        <begin position="225"/>
        <end position="275"/>
    </location>
</feature>
<dbReference type="GO" id="GO:0015031">
    <property type="term" value="P:protein transport"/>
    <property type="evidence" value="ECO:0007669"/>
    <property type="project" value="UniProtKB-KW"/>
</dbReference>
<keyword evidence="3 8" id="KW-0812">Transmembrane</keyword>
<sequence length="629" mass="72509">MFALFESIYNWINSIGLNSFTNGFLLFQVIFFGMYLALHYYMEKENITAMKYVRTELNNLDSSLNIKELNKEINKIFGKLKENNPYRVQWERYFSRVKKENSIDEKIRVEPFFGYDVMHDTLGKRNILDNGSGIHVSLGVLGTFIGLAIGLSGLNMADPDLLREGVSGLIGGMKTAFYTSVLGVVFSILWIFIDSLITRQRNKEIEWHINKLHYFLNADDEEIFLNRLEKIQQQQTEQMKTLLTDALEKAMVPFVQTIEKGNQEISQQMKEQNETSLEHLHLMKNQSDEMANRIMDGVSASMNESIHEFSQVLRLSQENQNRMNSLLENTVEQFNQAAESNSNMIHKTENMVSTFANLSEQMDETQRNYSAAQENLINAVNDIGNIQSLMVEHTETQKEMISHQQSFMSKSDELVNQFVAFGERMAEVQNSMIETLVEKTDLVSKRFEELSNELVEASNNQREASRDSADFMERAKVAIAELVPLSESLTATINGLSELAESIVEMKDMQEVMIPKLDSWNTALVEDMRRFMTVTSDHLNGVTQQTRYSREQWESAAKHFESIKDELNSTMISFKDNMNQGVSETFKLFDEELREAVVHFKLMGEQYRNSVEHLTEYVNQIEEKVEQGV</sequence>
<keyword evidence="5 8" id="KW-0472">Membrane</keyword>
<evidence type="ECO:0000313" key="10">
    <source>
        <dbReference type="EMBL" id="NKE07631.1"/>
    </source>
</evidence>
<evidence type="ECO:0000313" key="11">
    <source>
        <dbReference type="Proteomes" id="UP000587942"/>
    </source>
</evidence>
<name>A0A846TZ21_9BACI</name>
<dbReference type="Proteomes" id="UP000587942">
    <property type="component" value="Unassembled WGS sequence"/>
</dbReference>
<evidence type="ECO:0000259" key="9">
    <source>
        <dbReference type="Pfam" id="PF01618"/>
    </source>
</evidence>
<feature type="transmembrane region" description="Helical" evidence="8">
    <location>
        <begin position="134"/>
        <end position="155"/>
    </location>
</feature>
<gene>
    <name evidence="10" type="ORF">GWK17_19465</name>
</gene>
<keyword evidence="2" id="KW-1003">Cell membrane</keyword>
<evidence type="ECO:0000256" key="2">
    <source>
        <dbReference type="ARBA" id="ARBA00022475"/>
    </source>
</evidence>
<evidence type="ECO:0000256" key="5">
    <source>
        <dbReference type="ARBA" id="ARBA00023136"/>
    </source>
</evidence>
<dbReference type="GO" id="GO:0005886">
    <property type="term" value="C:plasma membrane"/>
    <property type="evidence" value="ECO:0007669"/>
    <property type="project" value="UniProtKB-SubCell"/>
</dbReference>
<dbReference type="RefSeq" id="WP_167834021.1">
    <property type="nucleotide sequence ID" value="NZ_JAAVUM010000018.1"/>
</dbReference>
<keyword evidence="6" id="KW-0813">Transport</keyword>
<feature type="domain" description="MotA/TolQ/ExbB proton channel" evidence="9">
    <location>
        <begin position="126"/>
        <end position="205"/>
    </location>
</feature>
<feature type="transmembrane region" description="Helical" evidence="8">
    <location>
        <begin position="20"/>
        <end position="41"/>
    </location>
</feature>
<accession>A0A846TZ21</accession>
<evidence type="ECO:0000256" key="4">
    <source>
        <dbReference type="ARBA" id="ARBA00022989"/>
    </source>
</evidence>
<keyword evidence="7" id="KW-0175">Coiled coil</keyword>
<evidence type="ECO:0000256" key="8">
    <source>
        <dbReference type="SAM" id="Phobius"/>
    </source>
</evidence>
<proteinExistence type="inferred from homology"/>
<evidence type="ECO:0000256" key="1">
    <source>
        <dbReference type="ARBA" id="ARBA00004651"/>
    </source>
</evidence>
<comment type="similarity">
    <text evidence="6">Belongs to the exbB/tolQ family.</text>
</comment>
<organism evidence="10 11">
    <name type="scientific">Mesobacillus selenatarsenatis</name>
    <dbReference type="NCBI Taxonomy" id="388741"/>
    <lineage>
        <taxon>Bacteria</taxon>
        <taxon>Bacillati</taxon>
        <taxon>Bacillota</taxon>
        <taxon>Bacilli</taxon>
        <taxon>Bacillales</taxon>
        <taxon>Bacillaceae</taxon>
        <taxon>Mesobacillus</taxon>
    </lineage>
</organism>
<dbReference type="EMBL" id="JAAVUM010000018">
    <property type="protein sequence ID" value="NKE07631.1"/>
    <property type="molecule type" value="Genomic_DNA"/>
</dbReference>
<feature type="coiled-coil region" evidence="7">
    <location>
        <begin position="355"/>
        <end position="382"/>
    </location>
</feature>
<evidence type="ECO:0000256" key="7">
    <source>
        <dbReference type="SAM" id="Coils"/>
    </source>
</evidence>
<dbReference type="AlphaFoldDB" id="A0A846TZ21"/>
<protein>
    <recommendedName>
        <fullName evidence="9">MotA/TolQ/ExbB proton channel domain-containing protein</fullName>
    </recommendedName>
</protein>
<evidence type="ECO:0000256" key="3">
    <source>
        <dbReference type="ARBA" id="ARBA00022692"/>
    </source>
</evidence>
<dbReference type="InterPro" id="IPR002898">
    <property type="entry name" value="MotA_ExbB_proton_chnl"/>
</dbReference>
<keyword evidence="4 8" id="KW-1133">Transmembrane helix</keyword>
<comment type="subcellular location">
    <subcellularLocation>
        <location evidence="1">Cell membrane</location>
        <topology evidence="1">Multi-pass membrane protein</topology>
    </subcellularLocation>
    <subcellularLocation>
        <location evidence="6">Membrane</location>
        <topology evidence="6">Multi-pass membrane protein</topology>
    </subcellularLocation>
</comment>
<dbReference type="Pfam" id="PF01618">
    <property type="entry name" value="MotA_ExbB"/>
    <property type="match status" value="1"/>
</dbReference>